<feature type="region of interest" description="Disordered" evidence="4">
    <location>
        <begin position="399"/>
        <end position="429"/>
    </location>
</feature>
<dbReference type="eggNOG" id="COG3066">
    <property type="taxonomic scope" value="Bacteria"/>
</dbReference>
<keyword evidence="7" id="KW-1185">Reference proteome</keyword>
<gene>
    <name evidence="6" type="ORF">N781_08905</name>
</gene>
<dbReference type="InterPro" id="IPR037057">
    <property type="entry name" value="DNA_rep_MutH/T2_RE_sf"/>
</dbReference>
<keyword evidence="3" id="KW-0378">Hydrolase</keyword>
<evidence type="ECO:0000256" key="1">
    <source>
        <dbReference type="ARBA" id="ARBA00022722"/>
    </source>
</evidence>
<dbReference type="GO" id="GO:0016787">
    <property type="term" value="F:hydrolase activity"/>
    <property type="evidence" value="ECO:0007669"/>
    <property type="project" value="UniProtKB-KW"/>
</dbReference>
<sequence length="452" mass="52634">MSQERFTYDYTSPTSIEEHAKKLENLTFREALDGLVIREDGNKGGLGRLVEEGHFGYNPNNTSGPDFEEAGVELKTTPYVYKTKKKAKAKERLVLNMINFNKLPHEDFETSSFWKKNQLLLLIFYLYQSKEEIANRLDYKITHAQLFQFPDKDLEIIKQDWEKIMKKVKEGKAHELSEGDTNYLGACTKGANAKDMVEQPYSEELAMRRAFSLKPSYMTTILNDYILAGKRTYKESIVGQDELDGQTLEEYILNQLSRFVGMTEEEIMNELGIEIKKSQNLTTQLASKMLRLESDIANSEEFIKANIKLKNIRVTQKGRVKESMSFPAFKYKEIVDEEWETSTLREMFLNTRYLFVVFQYNDQEELVFKKAMFWNIPHNDLELDVREVWDETVERIKSGKADQLPGSSENPVAHVRPHARNKQDTYETPQGQNVVKKSFWLNNTYIAKQIGY</sequence>
<dbReference type="RefSeq" id="WP_026801716.1">
    <property type="nucleotide sequence ID" value="NZ_AULI01000022.1"/>
</dbReference>
<dbReference type="SMART" id="SM00927">
    <property type="entry name" value="MutH"/>
    <property type="match status" value="1"/>
</dbReference>
<evidence type="ECO:0000256" key="4">
    <source>
        <dbReference type="SAM" id="MobiDB-lite"/>
    </source>
</evidence>
<dbReference type="GO" id="GO:0004519">
    <property type="term" value="F:endonuclease activity"/>
    <property type="evidence" value="ECO:0007669"/>
    <property type="project" value="UniProtKB-KW"/>
</dbReference>
<dbReference type="EMBL" id="AVPE01000019">
    <property type="protein sequence ID" value="KGX89826.1"/>
    <property type="molecule type" value="Genomic_DNA"/>
</dbReference>
<dbReference type="SUPFAM" id="SSF52980">
    <property type="entry name" value="Restriction endonuclease-like"/>
    <property type="match status" value="2"/>
</dbReference>
<accession>A0A0A5G9J6</accession>
<evidence type="ECO:0000259" key="5">
    <source>
        <dbReference type="SMART" id="SM00927"/>
    </source>
</evidence>
<dbReference type="CDD" id="cd22355">
    <property type="entry name" value="Sau3AI_C"/>
    <property type="match status" value="1"/>
</dbReference>
<dbReference type="Proteomes" id="UP000030528">
    <property type="component" value="Unassembled WGS sequence"/>
</dbReference>
<dbReference type="NCBIfam" id="NF040973">
    <property type="entry name" value="restrict_Sau3AI"/>
    <property type="match status" value="1"/>
</dbReference>
<evidence type="ECO:0000256" key="3">
    <source>
        <dbReference type="ARBA" id="ARBA00022801"/>
    </source>
</evidence>
<dbReference type="InterPro" id="IPR011335">
    <property type="entry name" value="Restrct_endonuc-II-like"/>
</dbReference>
<evidence type="ECO:0000313" key="7">
    <source>
        <dbReference type="Proteomes" id="UP000030528"/>
    </source>
</evidence>
<organism evidence="6 7">
    <name type="scientific">Pontibacillus halophilus JSM 076056 = DSM 19796</name>
    <dbReference type="NCBI Taxonomy" id="1385510"/>
    <lineage>
        <taxon>Bacteria</taxon>
        <taxon>Bacillati</taxon>
        <taxon>Bacillota</taxon>
        <taxon>Bacilli</taxon>
        <taxon>Bacillales</taxon>
        <taxon>Bacillaceae</taxon>
        <taxon>Pontibacillus</taxon>
    </lineage>
</organism>
<dbReference type="STRING" id="1385510.GCA_000425205_03539"/>
<dbReference type="GO" id="GO:0003677">
    <property type="term" value="F:DNA binding"/>
    <property type="evidence" value="ECO:0007669"/>
    <property type="project" value="InterPro"/>
</dbReference>
<dbReference type="Gene3D" id="3.40.600.10">
    <property type="entry name" value="DNA mismatch repair MutH/Restriction endonuclease, type II"/>
    <property type="match status" value="2"/>
</dbReference>
<feature type="domain" description="DNA mismatch repair MutH/Type II restriction enzyme Sau3AI" evidence="5">
    <location>
        <begin position="57"/>
        <end position="160"/>
    </location>
</feature>
<dbReference type="InterPro" id="IPR011337">
    <property type="entry name" value="DNA_rep_MutH/RE_typeII_Sau3AI"/>
</dbReference>
<name>A0A0A5G9J6_9BACI</name>
<reference evidence="6 7" key="1">
    <citation type="submission" date="2013-08" db="EMBL/GenBank/DDBJ databases">
        <authorList>
            <person name="Huang J."/>
            <person name="Wang G."/>
        </authorList>
    </citation>
    <scope>NUCLEOTIDE SEQUENCE [LARGE SCALE GENOMIC DNA]</scope>
    <source>
        <strain evidence="6 7">JSM 076056</strain>
    </source>
</reference>
<evidence type="ECO:0000313" key="6">
    <source>
        <dbReference type="EMBL" id="KGX89826.1"/>
    </source>
</evidence>
<keyword evidence="1" id="KW-0540">Nuclease</keyword>
<keyword evidence="2" id="KW-0255">Endonuclease</keyword>
<dbReference type="CDD" id="cd22356">
    <property type="entry name" value="Sau3AI_N-like"/>
    <property type="match status" value="1"/>
</dbReference>
<comment type="caution">
    <text evidence="6">The sequence shown here is derived from an EMBL/GenBank/DDBJ whole genome shotgun (WGS) entry which is preliminary data.</text>
</comment>
<evidence type="ECO:0000256" key="2">
    <source>
        <dbReference type="ARBA" id="ARBA00022759"/>
    </source>
</evidence>
<dbReference type="Pfam" id="PF02976">
    <property type="entry name" value="MutH"/>
    <property type="match status" value="2"/>
</dbReference>
<proteinExistence type="predicted"/>
<dbReference type="AlphaFoldDB" id="A0A0A5G9J6"/>
<dbReference type="OrthoDB" id="3188707at2"/>
<protein>
    <recommendedName>
        <fullName evidence="5">DNA mismatch repair MutH/Type II restriction enzyme Sau3AI domain-containing protein</fullName>
    </recommendedName>
</protein>